<comment type="caution">
    <text evidence="1">The sequence shown here is derived from an EMBL/GenBank/DDBJ whole genome shotgun (WGS) entry which is preliminary data.</text>
</comment>
<protein>
    <submittedName>
        <fullName evidence="1">Uncharacterized protein</fullName>
    </submittedName>
</protein>
<reference evidence="1" key="1">
    <citation type="journal article" date="2020" name="Nat. Commun.">
        <title>Large-scale genome sequencing of mycorrhizal fungi provides insights into the early evolution of symbiotic traits.</title>
        <authorList>
            <person name="Miyauchi S."/>
            <person name="Kiss E."/>
            <person name="Kuo A."/>
            <person name="Drula E."/>
            <person name="Kohler A."/>
            <person name="Sanchez-Garcia M."/>
            <person name="Morin E."/>
            <person name="Andreopoulos B."/>
            <person name="Barry K.W."/>
            <person name="Bonito G."/>
            <person name="Buee M."/>
            <person name="Carver A."/>
            <person name="Chen C."/>
            <person name="Cichocki N."/>
            <person name="Clum A."/>
            <person name="Culley D."/>
            <person name="Crous P.W."/>
            <person name="Fauchery L."/>
            <person name="Girlanda M."/>
            <person name="Hayes R.D."/>
            <person name="Keri Z."/>
            <person name="LaButti K."/>
            <person name="Lipzen A."/>
            <person name="Lombard V."/>
            <person name="Magnuson J."/>
            <person name="Maillard F."/>
            <person name="Murat C."/>
            <person name="Nolan M."/>
            <person name="Ohm R.A."/>
            <person name="Pangilinan J."/>
            <person name="Pereira M.F."/>
            <person name="Perotto S."/>
            <person name="Peter M."/>
            <person name="Pfister S."/>
            <person name="Riley R."/>
            <person name="Sitrit Y."/>
            <person name="Stielow J.B."/>
            <person name="Szollosi G."/>
            <person name="Zifcakova L."/>
            <person name="Stursova M."/>
            <person name="Spatafora J.W."/>
            <person name="Tedersoo L."/>
            <person name="Vaario L.M."/>
            <person name="Yamada A."/>
            <person name="Yan M."/>
            <person name="Wang P."/>
            <person name="Xu J."/>
            <person name="Bruns T."/>
            <person name="Baldrian P."/>
            <person name="Vilgalys R."/>
            <person name="Dunand C."/>
            <person name="Henrissat B."/>
            <person name="Grigoriev I.V."/>
            <person name="Hibbett D."/>
            <person name="Nagy L.G."/>
            <person name="Martin F.M."/>
        </authorList>
    </citation>
    <scope>NUCLEOTIDE SEQUENCE</scope>
    <source>
        <strain evidence="1">UP504</strain>
    </source>
</reference>
<dbReference type="EMBL" id="MU128932">
    <property type="protein sequence ID" value="KAF9517359.1"/>
    <property type="molecule type" value="Genomic_DNA"/>
</dbReference>
<sequence>MRRARRLGRLAILKALSAGWGYFRICGLCRSHRRHRARRVAVWEWGVVHDGAGEVTVRTRGRIAVQCNRGQEFAMAKIGMDGEAPYSGDRDYVMYWLPFCVNEIEELVSSTQESAEFLTLREDAQPEIARRGHLAGTFHLWDVKVSLQETNGHLYPE</sequence>
<evidence type="ECO:0000313" key="2">
    <source>
        <dbReference type="Proteomes" id="UP000886523"/>
    </source>
</evidence>
<organism evidence="1 2">
    <name type="scientific">Hydnum rufescens UP504</name>
    <dbReference type="NCBI Taxonomy" id="1448309"/>
    <lineage>
        <taxon>Eukaryota</taxon>
        <taxon>Fungi</taxon>
        <taxon>Dikarya</taxon>
        <taxon>Basidiomycota</taxon>
        <taxon>Agaricomycotina</taxon>
        <taxon>Agaricomycetes</taxon>
        <taxon>Cantharellales</taxon>
        <taxon>Hydnaceae</taxon>
        <taxon>Hydnum</taxon>
    </lineage>
</organism>
<name>A0A9P6DZU1_9AGAM</name>
<gene>
    <name evidence="1" type="ORF">BS47DRAFT_1359649</name>
</gene>
<dbReference type="AlphaFoldDB" id="A0A9P6DZU1"/>
<evidence type="ECO:0000313" key="1">
    <source>
        <dbReference type="EMBL" id="KAF9517359.1"/>
    </source>
</evidence>
<keyword evidence="2" id="KW-1185">Reference proteome</keyword>
<accession>A0A9P6DZU1</accession>
<dbReference type="Proteomes" id="UP000886523">
    <property type="component" value="Unassembled WGS sequence"/>
</dbReference>
<proteinExistence type="predicted"/>